<feature type="transmembrane region" description="Helical" evidence="7">
    <location>
        <begin position="84"/>
        <end position="101"/>
    </location>
</feature>
<name>Q1K1S0_DESA6</name>
<feature type="domain" description="Fatty acid hydroxylase" evidence="8">
    <location>
        <begin position="86"/>
        <end position="222"/>
    </location>
</feature>
<keyword evidence="10" id="KW-1185">Reference proteome</keyword>
<reference evidence="9" key="2">
    <citation type="submission" date="2006-05" db="EMBL/GenBank/DDBJ databases">
        <title>Sequencing of the draft genome and assembly of Desulfuromonas acetoxidans DSM 684.</title>
        <authorList>
            <consortium name="US DOE Joint Genome Institute (JGI-PGF)"/>
            <person name="Copeland A."/>
            <person name="Lucas S."/>
            <person name="Lapidus A."/>
            <person name="Barry K."/>
            <person name="Detter J.C."/>
            <person name="Glavina del Rio T."/>
            <person name="Hammon N."/>
            <person name="Israni S."/>
            <person name="Dalin E."/>
            <person name="Tice H."/>
            <person name="Bruce D."/>
            <person name="Pitluck S."/>
            <person name="Richardson P."/>
        </authorList>
    </citation>
    <scope>NUCLEOTIDE SEQUENCE [LARGE SCALE GENOMIC DNA]</scope>
    <source>
        <strain evidence="9">DSM 684</strain>
    </source>
</reference>
<keyword evidence="4" id="KW-0560">Oxidoreductase</keyword>
<dbReference type="GO" id="GO:0006643">
    <property type="term" value="P:membrane lipid metabolic process"/>
    <property type="evidence" value="ECO:0007669"/>
    <property type="project" value="TreeGrafter"/>
</dbReference>
<comment type="subcellular location">
    <subcellularLocation>
        <location evidence="1">Endomembrane system</location>
        <topology evidence="1">Multi-pass membrane protein</topology>
    </subcellularLocation>
</comment>
<reference evidence="9" key="1">
    <citation type="submission" date="2006-05" db="EMBL/GenBank/DDBJ databases">
        <title>Annotation of the draft genome assembly of Desulfuromonas acetoxidans DSM 684.</title>
        <authorList>
            <consortium name="US DOE Joint Genome Institute (JGI-ORNL)"/>
            <person name="Larimer F."/>
            <person name="Land M."/>
            <person name="Hauser L."/>
        </authorList>
    </citation>
    <scope>NUCLEOTIDE SEQUENCE [LARGE SCALE GENOMIC DNA]</scope>
    <source>
        <strain evidence="9">DSM 684</strain>
    </source>
</reference>
<dbReference type="GO" id="GO:0008610">
    <property type="term" value="P:lipid biosynthetic process"/>
    <property type="evidence" value="ECO:0007669"/>
    <property type="project" value="InterPro"/>
</dbReference>
<dbReference type="AlphaFoldDB" id="Q1K1S0"/>
<dbReference type="Proteomes" id="UP000005695">
    <property type="component" value="Unassembled WGS sequence"/>
</dbReference>
<dbReference type="GO" id="GO:0005506">
    <property type="term" value="F:iron ion binding"/>
    <property type="evidence" value="ECO:0007669"/>
    <property type="project" value="InterPro"/>
</dbReference>
<evidence type="ECO:0000256" key="1">
    <source>
        <dbReference type="ARBA" id="ARBA00004127"/>
    </source>
</evidence>
<accession>Q1K1S0</accession>
<dbReference type="PANTHER" id="PTHR21624">
    <property type="entry name" value="STEROL DESATURASE-RELATED PROTEIN"/>
    <property type="match status" value="1"/>
</dbReference>
<feature type="transmembrane region" description="Helical" evidence="7">
    <location>
        <begin position="6"/>
        <end position="23"/>
    </location>
</feature>
<feature type="transmembrane region" description="Helical" evidence="7">
    <location>
        <begin position="44"/>
        <end position="64"/>
    </location>
</feature>
<evidence type="ECO:0000256" key="2">
    <source>
        <dbReference type="ARBA" id="ARBA00022692"/>
    </source>
</evidence>
<dbReference type="InterPro" id="IPR006694">
    <property type="entry name" value="Fatty_acid_hydroxylase"/>
</dbReference>
<dbReference type="Pfam" id="PF04116">
    <property type="entry name" value="FA_hydroxylase"/>
    <property type="match status" value="1"/>
</dbReference>
<evidence type="ECO:0000256" key="4">
    <source>
        <dbReference type="ARBA" id="ARBA00023002"/>
    </source>
</evidence>
<dbReference type="InterPro" id="IPR051689">
    <property type="entry name" value="Sterol_desaturase/TMEM195"/>
</dbReference>
<comment type="caution">
    <text evidence="9">The sequence shown here is derived from an EMBL/GenBank/DDBJ whole genome shotgun (WGS) entry which is preliminary data.</text>
</comment>
<evidence type="ECO:0000313" key="9">
    <source>
        <dbReference type="EMBL" id="EAT16318.1"/>
    </source>
</evidence>
<keyword evidence="6 7" id="KW-0472">Membrane</keyword>
<dbReference type="EMBL" id="AAEW02000005">
    <property type="protein sequence ID" value="EAT16318.1"/>
    <property type="molecule type" value="Genomic_DNA"/>
</dbReference>
<gene>
    <name evidence="9" type="ORF">Dace_1782</name>
</gene>
<dbReference type="GO" id="GO:0016020">
    <property type="term" value="C:membrane"/>
    <property type="evidence" value="ECO:0007669"/>
    <property type="project" value="GOC"/>
</dbReference>
<evidence type="ECO:0000256" key="3">
    <source>
        <dbReference type="ARBA" id="ARBA00022989"/>
    </source>
</evidence>
<dbReference type="PANTHER" id="PTHR21624:SF1">
    <property type="entry name" value="ALKYLGLYCEROL MONOOXYGENASE"/>
    <property type="match status" value="1"/>
</dbReference>
<dbReference type="RefSeq" id="WP_005998872.1">
    <property type="nucleotide sequence ID" value="NZ_AAEW02000005.1"/>
</dbReference>
<proteinExistence type="predicted"/>
<keyword evidence="3 7" id="KW-1133">Transmembrane helix</keyword>
<keyword evidence="5" id="KW-0443">Lipid metabolism</keyword>
<dbReference type="OrthoDB" id="5291790at2"/>
<evidence type="ECO:0000256" key="5">
    <source>
        <dbReference type="ARBA" id="ARBA00023098"/>
    </source>
</evidence>
<evidence type="ECO:0000313" key="10">
    <source>
        <dbReference type="Proteomes" id="UP000005695"/>
    </source>
</evidence>
<evidence type="ECO:0000256" key="6">
    <source>
        <dbReference type="ARBA" id="ARBA00023136"/>
    </source>
</evidence>
<evidence type="ECO:0000259" key="8">
    <source>
        <dbReference type="Pfam" id="PF04116"/>
    </source>
</evidence>
<dbReference type="GO" id="GO:0050479">
    <property type="term" value="F:glyceryl-ether monooxygenase activity"/>
    <property type="evidence" value="ECO:0007669"/>
    <property type="project" value="TreeGrafter"/>
</dbReference>
<dbReference type="GO" id="GO:0012505">
    <property type="term" value="C:endomembrane system"/>
    <property type="evidence" value="ECO:0007669"/>
    <property type="project" value="UniProtKB-SubCell"/>
</dbReference>
<evidence type="ECO:0000256" key="7">
    <source>
        <dbReference type="SAM" id="Phobius"/>
    </source>
</evidence>
<keyword evidence="2 7" id="KW-0812">Transmembrane</keyword>
<sequence length="270" mass="31133">MDNTLLRGTVFLIVFSAVAFSEIRWPRLSSHHSKKTRWQRNLGLIAIDVVVVYLWMPLTVVMVATRVHDHQLGILNQIPLPTPMVWLIALIWMDMVIYWQHRWFHQIGCLWRLHKVHHLDLDIDVSTGLRFHPAEILLSLLLKCAAVAFMGVPAQVVVVSEILINSAAMFNHGNIAIPAPLDRLLRHFLVTPDMHRIHHSVTVRETNSNYGFCLSWWDFLFHSYTEHPQKGHQGMQIGLSDYQSFARHTLVYLLKLPFIPPQPDDASAPK</sequence>
<protein>
    <recommendedName>
        <fullName evidence="8">Fatty acid hydroxylase domain-containing protein</fullName>
    </recommendedName>
</protein>
<organism evidence="9 10">
    <name type="scientific">Desulfuromonas acetoxidans (strain DSM 684 / 11070)</name>
    <dbReference type="NCBI Taxonomy" id="281689"/>
    <lineage>
        <taxon>Bacteria</taxon>
        <taxon>Pseudomonadati</taxon>
        <taxon>Thermodesulfobacteriota</taxon>
        <taxon>Desulfuromonadia</taxon>
        <taxon>Desulfuromonadales</taxon>
        <taxon>Desulfuromonadaceae</taxon>
        <taxon>Desulfuromonas</taxon>
    </lineage>
</organism>